<evidence type="ECO:0000256" key="3">
    <source>
        <dbReference type="SAM" id="SignalP"/>
    </source>
</evidence>
<evidence type="ECO:0008006" key="6">
    <source>
        <dbReference type="Google" id="ProtNLM"/>
    </source>
</evidence>
<proteinExistence type="predicted"/>
<dbReference type="Proteomes" id="UP001374584">
    <property type="component" value="Unassembled WGS sequence"/>
</dbReference>
<evidence type="ECO:0000256" key="2">
    <source>
        <dbReference type="SAM" id="Phobius"/>
    </source>
</evidence>
<feature type="signal peptide" evidence="3">
    <location>
        <begin position="1"/>
        <end position="19"/>
    </location>
</feature>
<comment type="caution">
    <text evidence="4">The sequence shown here is derived from an EMBL/GenBank/DDBJ whole genome shotgun (WGS) entry which is preliminary data.</text>
</comment>
<organism evidence="4 5">
    <name type="scientific">Phaseolus coccineus</name>
    <name type="common">Scarlet runner bean</name>
    <name type="synonym">Phaseolus multiflorus</name>
    <dbReference type="NCBI Taxonomy" id="3886"/>
    <lineage>
        <taxon>Eukaryota</taxon>
        <taxon>Viridiplantae</taxon>
        <taxon>Streptophyta</taxon>
        <taxon>Embryophyta</taxon>
        <taxon>Tracheophyta</taxon>
        <taxon>Spermatophyta</taxon>
        <taxon>Magnoliopsida</taxon>
        <taxon>eudicotyledons</taxon>
        <taxon>Gunneridae</taxon>
        <taxon>Pentapetalae</taxon>
        <taxon>rosids</taxon>
        <taxon>fabids</taxon>
        <taxon>Fabales</taxon>
        <taxon>Fabaceae</taxon>
        <taxon>Papilionoideae</taxon>
        <taxon>50 kb inversion clade</taxon>
        <taxon>NPAAA clade</taxon>
        <taxon>indigoferoid/millettioid clade</taxon>
        <taxon>Phaseoleae</taxon>
        <taxon>Phaseolus</taxon>
    </lineage>
</organism>
<dbReference type="AlphaFoldDB" id="A0AAN9RHF2"/>
<evidence type="ECO:0000313" key="5">
    <source>
        <dbReference type="Proteomes" id="UP001374584"/>
    </source>
</evidence>
<feature type="coiled-coil region" evidence="1">
    <location>
        <begin position="229"/>
        <end position="375"/>
    </location>
</feature>
<keyword evidence="3" id="KW-0732">Signal</keyword>
<gene>
    <name evidence="4" type="ORF">VNO80_06234</name>
</gene>
<name>A0AAN9RHF2_PHACN</name>
<keyword evidence="2" id="KW-1133">Transmembrane helix</keyword>
<keyword evidence="2" id="KW-0812">Transmembrane</keyword>
<evidence type="ECO:0000313" key="4">
    <source>
        <dbReference type="EMBL" id="KAK7372846.1"/>
    </source>
</evidence>
<keyword evidence="1" id="KW-0175">Coiled coil</keyword>
<keyword evidence="5" id="KW-1185">Reference proteome</keyword>
<feature type="coiled-coil region" evidence="1">
    <location>
        <begin position="135"/>
        <end position="190"/>
    </location>
</feature>
<keyword evidence="2" id="KW-0472">Membrane</keyword>
<sequence length="428" mass="48338">MWLLLQLQALSLQSEYCFGDPTAHNTTPHSGNQIPSTKLLRKLICILQLPTSWNSHSHNHSHSHSNFLENHEKAYHVIIKAETWALREKNLKSEPLVDDSDLSLAVFLCLFFSMRKESTMADDGVANGGVDEQYGEESTTKIAVLQRERDELLNENAARKEEIKELTAELDGLRKDHAVNNQKIEEMQREMVQSREGAKAAEVIAAGAANLEKDLARLQHDIISEMSAAEEARADAAELRKALGEKESRVESLERKIGVLETKEIEERNKRIRFEEEMRDKIDEKEKEIKAFKQKFEELEKIAGEKKSELEKFEELEKIAAQKNSELEESVKQKLKLEQLLVESEKKVTVLESSIVQLREEAKEAEKVILSLKEKAGKTIKNIDRGVNGIDGEGKVLKLQWPVVAAAGSTGAVVAAAAVFYVCYGRRR</sequence>
<reference evidence="4 5" key="1">
    <citation type="submission" date="2024-01" db="EMBL/GenBank/DDBJ databases">
        <title>The genomes of 5 underutilized Papilionoideae crops provide insights into root nodulation and disease resistanc.</title>
        <authorList>
            <person name="Jiang F."/>
        </authorList>
    </citation>
    <scope>NUCLEOTIDE SEQUENCE [LARGE SCALE GENOMIC DNA]</scope>
    <source>
        <strain evidence="4">JINMINGXINNONG_FW02</strain>
        <tissue evidence="4">Leaves</tissue>
    </source>
</reference>
<feature type="chain" id="PRO_5043055937" description="Peroxisomal and mitochondrial division factor 2-like" evidence="3">
    <location>
        <begin position="20"/>
        <end position="428"/>
    </location>
</feature>
<feature type="transmembrane region" description="Helical" evidence="2">
    <location>
        <begin position="401"/>
        <end position="424"/>
    </location>
</feature>
<accession>A0AAN9RHF2</accession>
<dbReference type="EMBL" id="JAYMYR010000003">
    <property type="protein sequence ID" value="KAK7372846.1"/>
    <property type="molecule type" value="Genomic_DNA"/>
</dbReference>
<protein>
    <recommendedName>
        <fullName evidence="6">Peroxisomal and mitochondrial division factor 2-like</fullName>
    </recommendedName>
</protein>
<evidence type="ECO:0000256" key="1">
    <source>
        <dbReference type="SAM" id="Coils"/>
    </source>
</evidence>